<feature type="transmembrane region" description="Helical" evidence="1">
    <location>
        <begin position="6"/>
        <end position="34"/>
    </location>
</feature>
<organism evidence="2 3">
    <name type="scientific">Glossina palpalis gambiensis</name>
    <dbReference type="NCBI Taxonomy" id="67801"/>
    <lineage>
        <taxon>Eukaryota</taxon>
        <taxon>Metazoa</taxon>
        <taxon>Ecdysozoa</taxon>
        <taxon>Arthropoda</taxon>
        <taxon>Hexapoda</taxon>
        <taxon>Insecta</taxon>
        <taxon>Pterygota</taxon>
        <taxon>Neoptera</taxon>
        <taxon>Endopterygota</taxon>
        <taxon>Diptera</taxon>
        <taxon>Brachycera</taxon>
        <taxon>Muscomorpha</taxon>
        <taxon>Hippoboscoidea</taxon>
        <taxon>Glossinidae</taxon>
        <taxon>Glossina</taxon>
    </lineage>
</organism>
<dbReference type="EMBL" id="JXJN01012126">
    <property type="status" value="NOT_ANNOTATED_CDS"/>
    <property type="molecule type" value="Genomic_DNA"/>
</dbReference>
<keyword evidence="3" id="KW-1185">Reference proteome</keyword>
<protein>
    <submittedName>
        <fullName evidence="2">Uncharacterized protein</fullName>
    </submittedName>
</protein>
<evidence type="ECO:0000313" key="2">
    <source>
        <dbReference type="EnsemblMetazoa" id="GPPI026018-PA"/>
    </source>
</evidence>
<keyword evidence="1" id="KW-0472">Membrane</keyword>
<name>A0A1B0BCV6_9MUSC</name>
<keyword evidence="1" id="KW-0812">Transmembrane</keyword>
<proteinExistence type="predicted"/>
<accession>A0A1B0BCV6</accession>
<dbReference type="Proteomes" id="UP000092460">
    <property type="component" value="Unassembled WGS sequence"/>
</dbReference>
<evidence type="ECO:0000256" key="1">
    <source>
        <dbReference type="SAM" id="Phobius"/>
    </source>
</evidence>
<reference evidence="3" key="1">
    <citation type="submission" date="2015-01" db="EMBL/GenBank/DDBJ databases">
        <authorList>
            <person name="Aksoy S."/>
            <person name="Warren W."/>
            <person name="Wilson R.K."/>
        </authorList>
    </citation>
    <scope>NUCLEOTIDE SEQUENCE [LARGE SCALE GENOMIC DNA]</scope>
    <source>
        <strain evidence="3">IAEA</strain>
    </source>
</reference>
<dbReference type="AlphaFoldDB" id="A0A1B0BCV6"/>
<reference evidence="2" key="2">
    <citation type="submission" date="2020-05" db="UniProtKB">
        <authorList>
            <consortium name="EnsemblMetazoa"/>
        </authorList>
    </citation>
    <scope>IDENTIFICATION</scope>
    <source>
        <strain evidence="2">IAEA</strain>
    </source>
</reference>
<evidence type="ECO:0000313" key="3">
    <source>
        <dbReference type="Proteomes" id="UP000092460"/>
    </source>
</evidence>
<dbReference type="EMBL" id="JXJN01012127">
    <property type="status" value="NOT_ANNOTATED_CDS"/>
    <property type="molecule type" value="Genomic_DNA"/>
</dbReference>
<dbReference type="EnsemblMetazoa" id="GPPI026018-RA">
    <property type="protein sequence ID" value="GPPI026018-PA"/>
    <property type="gene ID" value="GPPI026018"/>
</dbReference>
<keyword evidence="1" id="KW-1133">Transmembrane helix</keyword>
<dbReference type="VEuPathDB" id="VectorBase:GPPI026018"/>
<sequence>MLCYAMLWYAMLCYAMLWYAMLCYAMLCYAMVWYGSEDGKNAKKLSIQQIYAIFEDLTKKPPKKLLYSDKRKEKESVNHVYDISGLAPITALINWLSRK</sequence>